<name>A0ABW6Z9Q2_9ACTN</name>
<evidence type="ECO:0000313" key="2">
    <source>
        <dbReference type="EMBL" id="MFF9887886.1"/>
    </source>
</evidence>
<feature type="domain" description="DUF397" evidence="1">
    <location>
        <begin position="30"/>
        <end position="82"/>
    </location>
</feature>
<evidence type="ECO:0000313" key="3">
    <source>
        <dbReference type="Proteomes" id="UP001603418"/>
    </source>
</evidence>
<proteinExistence type="predicted"/>
<organism evidence="2 3">
    <name type="scientific">Streptomyces eurythermus</name>
    <dbReference type="NCBI Taxonomy" id="42237"/>
    <lineage>
        <taxon>Bacteria</taxon>
        <taxon>Bacillati</taxon>
        <taxon>Actinomycetota</taxon>
        <taxon>Actinomycetes</taxon>
        <taxon>Kitasatosporales</taxon>
        <taxon>Streptomycetaceae</taxon>
        <taxon>Streptomyces</taxon>
    </lineage>
</organism>
<dbReference type="RefSeq" id="WP_078637880.1">
    <property type="nucleotide sequence ID" value="NZ_JBFACJ010000056.1"/>
</dbReference>
<gene>
    <name evidence="2" type="ORF">ACF1HC_40985</name>
</gene>
<dbReference type="Proteomes" id="UP001603418">
    <property type="component" value="Unassembled WGS sequence"/>
</dbReference>
<sequence length="91" mass="9410">MRGRTVFRRAQGGLDVVENGISAAEIKGVTWKKARGSVGAGECVEAAGLPGGGVALRNSRHPAGPALIFTGAEWDTFVAGVKGDEFDRLAN</sequence>
<reference evidence="2 3" key="1">
    <citation type="submission" date="2024-10" db="EMBL/GenBank/DDBJ databases">
        <title>The Natural Products Discovery Center: Release of the First 8490 Sequenced Strains for Exploring Actinobacteria Biosynthetic Diversity.</title>
        <authorList>
            <person name="Kalkreuter E."/>
            <person name="Kautsar S.A."/>
            <person name="Yang D."/>
            <person name="Bader C.D."/>
            <person name="Teijaro C.N."/>
            <person name="Fluegel L."/>
            <person name="Davis C.M."/>
            <person name="Simpson J.R."/>
            <person name="Lauterbach L."/>
            <person name="Steele A.D."/>
            <person name="Gui C."/>
            <person name="Meng S."/>
            <person name="Li G."/>
            <person name="Viehrig K."/>
            <person name="Ye F."/>
            <person name="Su P."/>
            <person name="Kiefer A.F."/>
            <person name="Nichols A."/>
            <person name="Cepeda A.J."/>
            <person name="Yan W."/>
            <person name="Fan B."/>
            <person name="Jiang Y."/>
            <person name="Adhikari A."/>
            <person name="Zheng C.-J."/>
            <person name="Schuster L."/>
            <person name="Cowan T.M."/>
            <person name="Smanski M.J."/>
            <person name="Chevrette M.G."/>
            <person name="De Carvalho L.P.S."/>
            <person name="Shen B."/>
        </authorList>
    </citation>
    <scope>NUCLEOTIDE SEQUENCE [LARGE SCALE GENOMIC DNA]</scope>
    <source>
        <strain evidence="2 3">NPDC013366</strain>
    </source>
</reference>
<comment type="caution">
    <text evidence="2">The sequence shown here is derived from an EMBL/GenBank/DDBJ whole genome shotgun (WGS) entry which is preliminary data.</text>
</comment>
<dbReference type="InterPro" id="IPR007278">
    <property type="entry name" value="DUF397"/>
</dbReference>
<accession>A0ABW6Z9Q2</accession>
<protein>
    <submittedName>
        <fullName evidence="2">DUF397 domain-containing protein</fullName>
    </submittedName>
</protein>
<dbReference type="Pfam" id="PF04149">
    <property type="entry name" value="DUF397"/>
    <property type="match status" value="1"/>
</dbReference>
<dbReference type="EMBL" id="JBICBM010000042">
    <property type="protein sequence ID" value="MFF9887886.1"/>
    <property type="molecule type" value="Genomic_DNA"/>
</dbReference>
<keyword evidence="3" id="KW-1185">Reference proteome</keyword>
<evidence type="ECO:0000259" key="1">
    <source>
        <dbReference type="Pfam" id="PF04149"/>
    </source>
</evidence>